<name>A0AAV4R2J6_CAEEX</name>
<comment type="caution">
    <text evidence="1">The sequence shown here is derived from an EMBL/GenBank/DDBJ whole genome shotgun (WGS) entry which is preliminary data.</text>
</comment>
<keyword evidence="2" id="KW-1185">Reference proteome</keyword>
<dbReference type="EMBL" id="BPLR01007098">
    <property type="protein sequence ID" value="GIY14531.1"/>
    <property type="molecule type" value="Genomic_DNA"/>
</dbReference>
<dbReference type="AlphaFoldDB" id="A0AAV4R2J6"/>
<organism evidence="1 2">
    <name type="scientific">Caerostris extrusa</name>
    <name type="common">Bark spider</name>
    <name type="synonym">Caerostris bankana</name>
    <dbReference type="NCBI Taxonomy" id="172846"/>
    <lineage>
        <taxon>Eukaryota</taxon>
        <taxon>Metazoa</taxon>
        <taxon>Ecdysozoa</taxon>
        <taxon>Arthropoda</taxon>
        <taxon>Chelicerata</taxon>
        <taxon>Arachnida</taxon>
        <taxon>Araneae</taxon>
        <taxon>Araneomorphae</taxon>
        <taxon>Entelegynae</taxon>
        <taxon>Araneoidea</taxon>
        <taxon>Araneidae</taxon>
        <taxon>Caerostris</taxon>
    </lineage>
</organism>
<dbReference type="Proteomes" id="UP001054945">
    <property type="component" value="Unassembled WGS sequence"/>
</dbReference>
<evidence type="ECO:0000313" key="2">
    <source>
        <dbReference type="Proteomes" id="UP001054945"/>
    </source>
</evidence>
<gene>
    <name evidence="1" type="ORF">CEXT_2831</name>
</gene>
<reference evidence="1 2" key="1">
    <citation type="submission" date="2021-06" db="EMBL/GenBank/DDBJ databases">
        <title>Caerostris extrusa draft genome.</title>
        <authorList>
            <person name="Kono N."/>
            <person name="Arakawa K."/>
        </authorList>
    </citation>
    <scope>NUCLEOTIDE SEQUENCE [LARGE SCALE GENOMIC DNA]</scope>
</reference>
<evidence type="ECO:0000313" key="1">
    <source>
        <dbReference type="EMBL" id="GIY14531.1"/>
    </source>
</evidence>
<protein>
    <submittedName>
        <fullName evidence="1">Uncharacterized protein</fullName>
    </submittedName>
</protein>
<proteinExistence type="predicted"/>
<sequence length="76" mass="9069">MVPDQEVTDFHLEGLAAADLIRHLLNRKRKLAHSKKKRTRELARLQYKCTYRVLPIRVRHPKLANKFTSTRLRARH</sequence>
<accession>A0AAV4R2J6</accession>